<feature type="binding site" evidence="13">
    <location>
        <begin position="337"/>
        <end position="341"/>
    </location>
    <ligand>
        <name>3'-phosphoadenylyl sulfate</name>
        <dbReference type="ChEBI" id="CHEBI:58339"/>
    </ligand>
</feature>
<evidence type="ECO:0000256" key="11">
    <source>
        <dbReference type="ARBA" id="ARBA00060399"/>
    </source>
</evidence>
<evidence type="ECO:0000259" key="18">
    <source>
        <dbReference type="Pfam" id="PF00685"/>
    </source>
</evidence>
<evidence type="ECO:0000256" key="13">
    <source>
        <dbReference type="PIRSR" id="PIRSR637359-2"/>
    </source>
</evidence>
<dbReference type="Proteomes" id="UP000257200">
    <property type="component" value="Unplaced"/>
</dbReference>
<comment type="similarity">
    <text evidence="2 15">Belongs to the sulfotransferase 1 family.</text>
</comment>
<evidence type="ECO:0000256" key="15">
    <source>
        <dbReference type="RuleBase" id="RU361155"/>
    </source>
</evidence>
<feature type="domain" description="Sulfotransferase" evidence="18">
    <location>
        <begin position="122"/>
        <end position="357"/>
    </location>
</feature>
<feature type="binding site" evidence="13">
    <location>
        <position position="220"/>
    </location>
    <ligand>
        <name>3'-phosphoadenylyl sulfate</name>
        <dbReference type="ChEBI" id="CHEBI:58339"/>
    </ligand>
</feature>
<evidence type="ECO:0000256" key="8">
    <source>
        <dbReference type="ARBA" id="ARBA00023136"/>
    </source>
</evidence>
<proteinExistence type="inferred from homology"/>
<dbReference type="GeneTree" id="ENSGT00940000165237"/>
<dbReference type="Gene3D" id="3.40.50.300">
    <property type="entry name" value="P-loop containing nucleotide triphosphate hydrolases"/>
    <property type="match status" value="1"/>
</dbReference>
<dbReference type="Pfam" id="PF00685">
    <property type="entry name" value="Sulfotransfer_1"/>
    <property type="match status" value="1"/>
</dbReference>
<keyword evidence="3 15" id="KW-0808">Transferase</keyword>
<dbReference type="SUPFAM" id="SSF52540">
    <property type="entry name" value="P-loop containing nucleoside triphosphate hydrolases"/>
    <property type="match status" value="1"/>
</dbReference>
<feature type="transmembrane region" description="Helical" evidence="17">
    <location>
        <begin position="15"/>
        <end position="34"/>
    </location>
</feature>
<keyword evidence="9 14" id="KW-1015">Disulfide bond</keyword>
<keyword evidence="4 17" id="KW-0812">Transmembrane</keyword>
<dbReference type="InterPro" id="IPR000863">
    <property type="entry name" value="Sulfotransferase_dom"/>
</dbReference>
<dbReference type="PANTHER" id="PTHR10605:SF62">
    <property type="entry name" value="HEPARAN SULFATE GLUCOSAMINE 3-O-SULFOTRANSFERASE 6"/>
    <property type="match status" value="1"/>
</dbReference>
<accession>A0A3Q1GBM4</accession>
<keyword evidence="7" id="KW-0333">Golgi apparatus</keyword>
<feature type="disulfide bond" evidence="14">
    <location>
        <begin position="320"/>
        <end position="332"/>
    </location>
</feature>
<evidence type="ECO:0000256" key="2">
    <source>
        <dbReference type="ARBA" id="ARBA00005771"/>
    </source>
</evidence>
<protein>
    <recommendedName>
        <fullName evidence="15">Sulfotransferase</fullName>
        <ecNumber evidence="15">2.8.2.-</ecNumber>
    </recommendedName>
</protein>
<evidence type="ECO:0000256" key="7">
    <source>
        <dbReference type="ARBA" id="ARBA00023034"/>
    </source>
</evidence>
<dbReference type="EC" id="2.8.2.-" evidence="15"/>
<feature type="active site" description="For sulfotransferase activity" evidence="12">
    <location>
        <position position="131"/>
    </location>
</feature>
<keyword evidence="10" id="KW-0325">Glycoprotein</keyword>
<evidence type="ECO:0000256" key="12">
    <source>
        <dbReference type="PIRSR" id="PIRSR637359-1"/>
    </source>
</evidence>
<dbReference type="AlphaFoldDB" id="A0A3Q1GBM4"/>
<sequence length="374" mass="42476">MGCSGCRVRLNFGKALSRVSVFLTMVLIFTYFFYCLTGFCDSVPRTLYSQGALEGDYDTLDDRRRILEERRPRLFPPRNRSASADAQQVDAAGGLAQRMLEPEGTPSNGIPVSNTFGTKRFPQAIIIGVKKGGTRALLEFLRVHPDVRAFGAEPHFFDRFYDKGLEWYRNLMPRTLDGQITMEKTPSYFVTKEAPGRVCTMNCQTKLIVVVRDPVTRAVSDYTQTLSKNPGLPSFQSLALKNSSTGLVDTTWSAVRIGLYAKHLENWLQHFPLSHFLFVSGERLVSDPAGEMGRVQDFLGLKRVVSDKHFYFNQTKGFPCLKKPEGSSRPRCLGKSKGRPHPQIPSEVLQRLRDFYRPFNHRFYQMSGQDFGWD</sequence>
<keyword evidence="6 17" id="KW-1133">Transmembrane helix</keyword>
<dbReference type="GO" id="GO:0000139">
    <property type="term" value="C:Golgi membrane"/>
    <property type="evidence" value="ECO:0007669"/>
    <property type="project" value="UniProtKB-SubCell"/>
</dbReference>
<evidence type="ECO:0000256" key="14">
    <source>
        <dbReference type="PIRSR" id="PIRSR637359-3"/>
    </source>
</evidence>
<keyword evidence="5" id="KW-0735">Signal-anchor</keyword>
<name>A0A3Q1GBM4_9TELE</name>
<dbReference type="Ensembl" id="ENSAPOT00000031204.1">
    <property type="protein sequence ID" value="ENSAPOP00000027966.1"/>
    <property type="gene ID" value="ENSAPOG00000012894.1"/>
</dbReference>
<feature type="binding site" evidence="13">
    <location>
        <position position="212"/>
    </location>
    <ligand>
        <name>3'-phosphoadenylyl sulfate</name>
        <dbReference type="ChEBI" id="CHEBI:58339"/>
    </ligand>
</feature>
<comment type="subcellular location">
    <subcellularLocation>
        <location evidence="11">Endomembrane system</location>
        <topology evidence="11">Single-pass type II membrane protein</topology>
    </subcellularLocation>
    <subcellularLocation>
        <location evidence="1">Golgi apparatus membrane</location>
    </subcellularLocation>
</comment>
<dbReference type="InterPro" id="IPR027417">
    <property type="entry name" value="P-loop_NTPase"/>
</dbReference>
<dbReference type="InterPro" id="IPR037359">
    <property type="entry name" value="NST/OST"/>
</dbReference>
<dbReference type="STRING" id="80966.ENSAPOP00000027966"/>
<dbReference type="FunFam" id="3.40.50.300:FF:000194">
    <property type="entry name" value="Sulfotransferase"/>
    <property type="match status" value="1"/>
</dbReference>
<organism evidence="19 20">
    <name type="scientific">Acanthochromis polyacanthus</name>
    <name type="common">spiny chromis</name>
    <dbReference type="NCBI Taxonomy" id="80966"/>
    <lineage>
        <taxon>Eukaryota</taxon>
        <taxon>Metazoa</taxon>
        <taxon>Chordata</taxon>
        <taxon>Craniata</taxon>
        <taxon>Vertebrata</taxon>
        <taxon>Euteleostomi</taxon>
        <taxon>Actinopterygii</taxon>
        <taxon>Neopterygii</taxon>
        <taxon>Teleostei</taxon>
        <taxon>Neoteleostei</taxon>
        <taxon>Acanthomorphata</taxon>
        <taxon>Ovalentaria</taxon>
        <taxon>Pomacentridae</taxon>
        <taxon>Acanthochromis</taxon>
    </lineage>
</organism>
<dbReference type="GO" id="GO:0008467">
    <property type="term" value="F:[heparan sulfate]-glucosamine 3-sulfotransferase activity"/>
    <property type="evidence" value="ECO:0007669"/>
    <property type="project" value="TreeGrafter"/>
</dbReference>
<feature type="binding site" evidence="13">
    <location>
        <begin position="131"/>
        <end position="135"/>
    </location>
    <ligand>
        <name>3'-phosphoadenylyl sulfate</name>
        <dbReference type="ChEBI" id="CHEBI:58339"/>
    </ligand>
</feature>
<evidence type="ECO:0000256" key="3">
    <source>
        <dbReference type="ARBA" id="ARBA00022679"/>
    </source>
</evidence>
<evidence type="ECO:0000256" key="10">
    <source>
        <dbReference type="ARBA" id="ARBA00023180"/>
    </source>
</evidence>
<evidence type="ECO:0000256" key="9">
    <source>
        <dbReference type="ARBA" id="ARBA00023157"/>
    </source>
</evidence>
<dbReference type="PANTHER" id="PTHR10605">
    <property type="entry name" value="HEPARAN SULFATE SULFOTRANSFERASE"/>
    <property type="match status" value="1"/>
</dbReference>
<evidence type="ECO:0000256" key="17">
    <source>
        <dbReference type="SAM" id="Phobius"/>
    </source>
</evidence>
<keyword evidence="20" id="KW-1185">Reference proteome</keyword>
<keyword evidence="8 17" id="KW-0472">Membrane</keyword>
<evidence type="ECO:0000313" key="20">
    <source>
        <dbReference type="Proteomes" id="UP000257200"/>
    </source>
</evidence>
<reference evidence="19" key="2">
    <citation type="submission" date="2025-09" db="UniProtKB">
        <authorList>
            <consortium name="Ensembl"/>
        </authorList>
    </citation>
    <scope>IDENTIFICATION</scope>
</reference>
<evidence type="ECO:0000256" key="4">
    <source>
        <dbReference type="ARBA" id="ARBA00022692"/>
    </source>
</evidence>
<reference evidence="19" key="1">
    <citation type="submission" date="2025-08" db="UniProtKB">
        <authorList>
            <consortium name="Ensembl"/>
        </authorList>
    </citation>
    <scope>IDENTIFICATION</scope>
</reference>
<evidence type="ECO:0000256" key="16">
    <source>
        <dbReference type="SAM" id="MobiDB-lite"/>
    </source>
</evidence>
<evidence type="ECO:0000313" key="19">
    <source>
        <dbReference type="Ensembl" id="ENSAPOP00000027966.1"/>
    </source>
</evidence>
<dbReference type="InParanoid" id="A0A3Q1GBM4"/>
<feature type="region of interest" description="Disordered" evidence="16">
    <location>
        <begin position="324"/>
        <end position="343"/>
    </location>
</feature>
<evidence type="ECO:0000256" key="1">
    <source>
        <dbReference type="ARBA" id="ARBA00004394"/>
    </source>
</evidence>
<evidence type="ECO:0000256" key="5">
    <source>
        <dbReference type="ARBA" id="ARBA00022968"/>
    </source>
</evidence>
<evidence type="ECO:0000256" key="6">
    <source>
        <dbReference type="ARBA" id="ARBA00022989"/>
    </source>
</evidence>